<dbReference type="Proteomes" id="UP000266720">
    <property type="component" value="Chromosome"/>
</dbReference>
<accession>A0A3G1A644</accession>
<dbReference type="STRING" id="697581.TCARB_0494"/>
<dbReference type="RefSeq" id="WP_148684562.1">
    <property type="nucleotide sequence ID" value="NZ_CP007493.1"/>
</dbReference>
<protein>
    <submittedName>
        <fullName evidence="1">Uncharacterized protein</fullName>
    </submittedName>
</protein>
<evidence type="ECO:0000313" key="1">
    <source>
        <dbReference type="EMBL" id="AJB41558.1"/>
    </source>
</evidence>
<reference evidence="2" key="1">
    <citation type="book" date="2010" name="EXTREMOPHILES" publisher="0:0-0">
        <title>Complete genome sequences of ten hyperthermophilic archaea reveal their metabolic capabilities and possible ecological roles.</title>
        <editorList>
            <person name="?"/>
        </editorList>
        <authorList>
            <person name="Ravin N.V."/>
            <person name="Mardanov A.V."/>
            <person name="Bonch-Osmolovskaya E.A."/>
            <person name="Skryabin K.G."/>
        </authorList>
    </citation>
    <scope>NUCLEOTIDE SEQUENCE [LARGE SCALE GENOMIC DNA]</scope>
    <source>
        <strain evidence="2">1505</strain>
    </source>
</reference>
<organism evidence="1 2">
    <name type="scientific">Thermofilum adornatum 1505</name>
    <dbReference type="NCBI Taxonomy" id="697581"/>
    <lineage>
        <taxon>Archaea</taxon>
        <taxon>Thermoproteota</taxon>
        <taxon>Thermoprotei</taxon>
        <taxon>Thermofilales</taxon>
        <taxon>Thermofilaceae</taxon>
        <taxon>Thermofilum</taxon>
    </lineage>
</organism>
<proteinExistence type="predicted"/>
<dbReference type="EMBL" id="CP007493">
    <property type="protein sequence ID" value="AJB41558.1"/>
    <property type="molecule type" value="Genomic_DNA"/>
</dbReference>
<dbReference type="KEGG" id="tcb:TCARB_0494"/>
<sequence>MVDEATVELFTAFRFARSLESLSRLTGIRRDKVKKLLYGDTAKWRLRWSISFHKIGLKVIGVFTEKVPAEPPPFVLKIFPLEGLSKLYLVVGLASNNFLEGFLNTLKPLYIVKGLEFSFWVPDKLLVKAGYGFKPQDYPGIMDLMELPEEEPFLRVPDKVDWAILTHKMNSPFKRFKTAYEDARKEDPSLKPISPQALTLHIQRHILPLWTGNYGYPYFPDPERPIEVFYLEGWRSHVASRLAARIPGTHFVIIDNNRAIIVGQYTGPRKAALLATIGGVKASVPLSELVCPPGKEETYMWRFWRFVSSKKYMQPGEKPTRIEDTII</sequence>
<evidence type="ECO:0000313" key="2">
    <source>
        <dbReference type="Proteomes" id="UP000266720"/>
    </source>
</evidence>
<dbReference type="GeneID" id="25405949"/>
<gene>
    <name evidence="1" type="ORF">TCARB_0494</name>
</gene>
<name>A0A3G1A644_9CREN</name>
<dbReference type="AlphaFoldDB" id="A0A3G1A644"/>